<dbReference type="Proteomes" id="UP000027073">
    <property type="component" value="Unassembled WGS sequence"/>
</dbReference>
<dbReference type="AlphaFoldDB" id="A0A067NFJ4"/>
<accession>A0A067NFJ4</accession>
<dbReference type="HOGENOM" id="CLU_2997464_0_0_1"/>
<proteinExistence type="predicted"/>
<organism evidence="1 2">
    <name type="scientific">Pleurotus ostreatus (strain PC15)</name>
    <name type="common">Oyster mushroom</name>
    <dbReference type="NCBI Taxonomy" id="1137138"/>
    <lineage>
        <taxon>Eukaryota</taxon>
        <taxon>Fungi</taxon>
        <taxon>Dikarya</taxon>
        <taxon>Basidiomycota</taxon>
        <taxon>Agaricomycotina</taxon>
        <taxon>Agaricomycetes</taxon>
        <taxon>Agaricomycetidae</taxon>
        <taxon>Agaricales</taxon>
        <taxon>Pleurotineae</taxon>
        <taxon>Pleurotaceae</taxon>
        <taxon>Pleurotus</taxon>
    </lineage>
</organism>
<reference evidence="2" key="1">
    <citation type="journal article" date="2014" name="Proc. Natl. Acad. Sci. U.S.A.">
        <title>Extensive sampling of basidiomycete genomes demonstrates inadequacy of the white-rot/brown-rot paradigm for wood decay fungi.</title>
        <authorList>
            <person name="Riley R."/>
            <person name="Salamov A.A."/>
            <person name="Brown D.W."/>
            <person name="Nagy L.G."/>
            <person name="Floudas D."/>
            <person name="Held B.W."/>
            <person name="Levasseur A."/>
            <person name="Lombard V."/>
            <person name="Morin E."/>
            <person name="Otillar R."/>
            <person name="Lindquist E.A."/>
            <person name="Sun H."/>
            <person name="LaButti K.M."/>
            <person name="Schmutz J."/>
            <person name="Jabbour D."/>
            <person name="Luo H."/>
            <person name="Baker S.E."/>
            <person name="Pisabarro A.G."/>
            <person name="Walton J.D."/>
            <person name="Blanchette R.A."/>
            <person name="Henrissat B."/>
            <person name="Martin F."/>
            <person name="Cullen D."/>
            <person name="Hibbett D.S."/>
            <person name="Grigoriev I.V."/>
        </authorList>
    </citation>
    <scope>NUCLEOTIDE SEQUENCE [LARGE SCALE GENOMIC DNA]</scope>
    <source>
        <strain evidence="2">PC15</strain>
    </source>
</reference>
<dbReference type="InParanoid" id="A0A067NFJ4"/>
<evidence type="ECO:0000313" key="1">
    <source>
        <dbReference type="EMBL" id="KDQ26798.1"/>
    </source>
</evidence>
<dbReference type="VEuPathDB" id="FungiDB:PLEOSDRAFT_159284"/>
<name>A0A067NFJ4_PLEO1</name>
<gene>
    <name evidence="1" type="ORF">PLEOSDRAFT_159284</name>
</gene>
<evidence type="ECO:0000313" key="2">
    <source>
        <dbReference type="Proteomes" id="UP000027073"/>
    </source>
</evidence>
<protein>
    <submittedName>
        <fullName evidence="1">Uncharacterized protein</fullName>
    </submittedName>
</protein>
<sequence length="57" mass="6312">MLKVIKASEIKLAESWAYRGTLIQSPYNSCAAFRSERAAKFAEDQSLPGGFKDSTQN</sequence>
<dbReference type="EMBL" id="KL198009">
    <property type="protein sequence ID" value="KDQ26798.1"/>
    <property type="molecule type" value="Genomic_DNA"/>
</dbReference>